<dbReference type="InterPro" id="IPR029062">
    <property type="entry name" value="Class_I_gatase-like"/>
</dbReference>
<dbReference type="GO" id="GO:0006189">
    <property type="term" value="P:'de novo' IMP biosynthetic process"/>
    <property type="evidence" value="ECO:0007669"/>
    <property type="project" value="UniProtKB-UniRule"/>
</dbReference>
<comment type="similarity">
    <text evidence="3 14">In the N-terminal section; belongs to the FGAMS family.</text>
</comment>
<evidence type="ECO:0000259" key="18">
    <source>
        <dbReference type="Pfam" id="PF22689"/>
    </source>
</evidence>
<dbReference type="Gene3D" id="3.40.50.880">
    <property type="match status" value="1"/>
</dbReference>
<evidence type="ECO:0000256" key="5">
    <source>
        <dbReference type="ARBA" id="ARBA00022598"/>
    </source>
</evidence>
<comment type="subunit">
    <text evidence="14">Monomer.</text>
</comment>
<evidence type="ECO:0000256" key="4">
    <source>
        <dbReference type="ARBA" id="ARBA00022490"/>
    </source>
</evidence>
<feature type="active site" evidence="14">
    <location>
        <position position="1259"/>
    </location>
</feature>
<dbReference type="NCBIfam" id="NF003672">
    <property type="entry name" value="PRK05297.1"/>
    <property type="match status" value="1"/>
</dbReference>
<feature type="domain" description="PurM-like C-terminal" evidence="15">
    <location>
        <begin position="427"/>
        <end position="583"/>
    </location>
</feature>
<proteinExistence type="inferred from homology"/>
<comment type="subcellular location">
    <subcellularLocation>
        <location evidence="1 14">Cytoplasm</location>
    </subcellularLocation>
</comment>
<dbReference type="InterPro" id="IPR040707">
    <property type="entry name" value="FGAR-AT_N"/>
</dbReference>
<evidence type="ECO:0000256" key="12">
    <source>
        <dbReference type="ARBA" id="ARBA00052585"/>
    </source>
</evidence>
<dbReference type="Pfam" id="PF18076">
    <property type="entry name" value="FGAR-AT_N"/>
    <property type="match status" value="1"/>
</dbReference>
<feature type="domain" description="Phosphoribosylformylglycinamidine synthase N-terminal" evidence="17">
    <location>
        <begin position="35"/>
        <end position="141"/>
    </location>
</feature>
<dbReference type="FunFam" id="3.30.1330.10:FF:000005">
    <property type="entry name" value="Phosphoribosylformylglycinamidine synthase"/>
    <property type="match status" value="1"/>
</dbReference>
<accession>A0A8J3E9L0</accession>
<keyword evidence="4 14" id="KW-0963">Cytoplasm</keyword>
<keyword evidence="11 14" id="KW-0315">Glutamine amidotransferase</keyword>
<dbReference type="CDD" id="cd01740">
    <property type="entry name" value="GATase1_FGAR_AT"/>
    <property type="match status" value="1"/>
</dbReference>
<feature type="active site" evidence="14">
    <location>
        <position position="1257"/>
    </location>
</feature>
<organism evidence="19 20">
    <name type="scientific">Cysteiniphilum litorale</name>
    <dbReference type="NCBI Taxonomy" id="2056700"/>
    <lineage>
        <taxon>Bacteria</taxon>
        <taxon>Pseudomonadati</taxon>
        <taxon>Pseudomonadota</taxon>
        <taxon>Gammaproteobacteria</taxon>
        <taxon>Thiotrichales</taxon>
        <taxon>Fastidiosibacteraceae</taxon>
        <taxon>Cysteiniphilum</taxon>
    </lineage>
</organism>
<dbReference type="RefSeq" id="WP_117003281.1">
    <property type="nucleotide sequence ID" value="NZ_BMJS01000024.1"/>
</dbReference>
<dbReference type="InterPro" id="IPR055181">
    <property type="entry name" value="FGAR-AT_PurM_N-like"/>
</dbReference>
<dbReference type="FunFam" id="3.30.1330.10:FF:000002">
    <property type="entry name" value="Phosphoribosylformylglycinamidine synthase"/>
    <property type="match status" value="1"/>
</dbReference>
<evidence type="ECO:0000256" key="13">
    <source>
        <dbReference type="ARBA" id="ARBA00057317"/>
    </source>
</evidence>
<keyword evidence="6 14" id="KW-0479">Metal-binding</keyword>
<evidence type="ECO:0000256" key="11">
    <source>
        <dbReference type="ARBA" id="ARBA00022962"/>
    </source>
</evidence>
<keyword evidence="20" id="KW-1185">Reference proteome</keyword>
<dbReference type="EC" id="6.3.5.3" evidence="14"/>
<dbReference type="InterPro" id="IPR036921">
    <property type="entry name" value="PurM-like_N_sf"/>
</dbReference>
<dbReference type="SUPFAM" id="SSF56042">
    <property type="entry name" value="PurM C-terminal domain-like"/>
    <property type="match status" value="2"/>
</dbReference>
<evidence type="ECO:0000313" key="19">
    <source>
        <dbReference type="EMBL" id="GGG02214.1"/>
    </source>
</evidence>
<evidence type="ECO:0000256" key="7">
    <source>
        <dbReference type="ARBA" id="ARBA00022741"/>
    </source>
</evidence>
<evidence type="ECO:0000259" key="17">
    <source>
        <dbReference type="Pfam" id="PF18076"/>
    </source>
</evidence>
<feature type="domain" description="FGAR-AT PurM N-terminal-like" evidence="18">
    <location>
        <begin position="643"/>
        <end position="803"/>
    </location>
</feature>
<feature type="binding site" evidence="14">
    <location>
        <position position="717"/>
    </location>
    <ligand>
        <name>Mg(2+)</name>
        <dbReference type="ChEBI" id="CHEBI:18420"/>
    </ligand>
</feature>
<dbReference type="UniPathway" id="UPA00074">
    <property type="reaction ID" value="UER00128"/>
</dbReference>
<dbReference type="SUPFAM" id="SSF55326">
    <property type="entry name" value="PurM N-terminal domain-like"/>
    <property type="match status" value="2"/>
</dbReference>
<keyword evidence="8 14" id="KW-0658">Purine biosynthesis</keyword>
<protein>
    <recommendedName>
        <fullName evidence="14">Phosphoribosylformylglycinamidine synthase</fullName>
        <shortName evidence="14">FGAM synthase</shortName>
        <shortName evidence="14">FGAMS</shortName>
        <ecNumber evidence="14">6.3.5.3</ecNumber>
    </recommendedName>
    <alternativeName>
        <fullName evidence="14">Formylglycinamide ribonucleotide amidotransferase</fullName>
        <shortName evidence="14">FGAR amidotransferase</shortName>
        <shortName evidence="14">FGAR-AT</shortName>
    </alternativeName>
</protein>
<dbReference type="CDD" id="cd02203">
    <property type="entry name" value="PurL_repeat1"/>
    <property type="match status" value="1"/>
</dbReference>
<keyword evidence="7 14" id="KW-0547">Nucleotide-binding</keyword>
<sequence length="1296" mass="143322">MLQLFGNDALSSFDQQKILAKLQDIDPRIEMVQAEYIHFIEHSDALKDDELNKLSALLNYGDKGQLTDKQGQVIIITPRLGTISPWSSKATDIAHNCGLNKVTRIERGIVYYLKSQSSLAQNDLNLLAAKLHDRMMQTVSFLIADTNPFISTHAVGTLQTIPLLSEGRSALEKINRELGLALSDDEIDYLHDGFINLNRDPNDVELMMFAQANSEHCRHKIFRADWIIDGQAQPLGLFPMIKNTYEHHKENILSAYHDNAAVIAGYAAERLQRDDNGLYHFKREPIHIQIKVETHNHPTAIAPHPGAATGAGGEIRDEGATGRGAKPKAGLTGYTVSNLNIPHDIQPWETPYGKPERIASALDIMIEAPLGGAAFNNEFGRPNLCGYFRSFEQNVNGEVWGYHKPIMIAGGYGNIKEEHIEKRKIPVGAKIIVLGGPGMLIGLGGGAASSVNSGHSNEDLDFASVQRDNAEIERRAQEVIDSCWSMGLNNPIISIHDVGAGGLSNALPELVADCERGAIFDLNKIQVAEKGLSPLEIWCNESQERYVLAIAENDLATFDNIAKRERCPYSIVGEATEEQVLILKDDNSRIDPIHMPLSLLLGKAPKTLKNVTTTANAYSNWDYSDIDLQDAVKRILRLPAVGSKKFLITIGDRTVGGMTQRDQMVGPWQVPVADVAVTAASFTDYHGEAMAMGERPTLAMMNPAAAARITIGEAITNIAAAYIYHLSDVKLSANWMAACSHSGEDARLYEMVKTAGMEFCPALDLTIPVGKDSLSMKTKWHDNDNQEKSVTSPVSLVATAFAPVQDIRRTLTPQLRLAFETDLIFIDLGVGKNRLGGSSFAQSYNELGNETPDIEPELLQSFFAAIHQLVKDDKICAYHDRSDGGLFTTLCEMMFAAKCGLDIDIDALGDDVHAALFNEELGAVIQVRNTDRSIVMQVLASFQLKAHAIGRPNTSTDDAKLIISHDIDEVFCMTRAELQTLWSETSYQIQRMRDNAQCADQEHDLINGHNDHGLFAQVSFNCKENIASPYLNLDSKPKVAILREQGVNSNNEMAAAFTLSGFDAIDVHMTDLQNKRINLNDFKGLAACGGFSYGDVLGAGGGWAKSILFDTTLLEQFAQFFARTDTFTVGMCNGCQMLSQLKDIIPGATHWPRFVRNLSEQFEGRLSMVEVLKTPSIIFEDMAGLKMPIVVSHGEGRTQFQHQDDLQHLITNEQTAMRYIDSHSKPTEHYPLNPNGSEGGFTSFTSLDGRATIMMPHPERAFRLAQMSWYPADWKNKDIEYSPWMRLFMNARRWVG</sequence>
<evidence type="ECO:0000259" key="16">
    <source>
        <dbReference type="Pfam" id="PF18072"/>
    </source>
</evidence>
<feature type="binding site" evidence="14">
    <location>
        <position position="880"/>
    </location>
    <ligand>
        <name>Mg(2+)</name>
        <dbReference type="ChEBI" id="CHEBI:18420"/>
    </ligand>
</feature>
<dbReference type="Gene3D" id="1.10.8.750">
    <property type="entry name" value="Phosphoribosylformylglycinamidine synthase, linker domain"/>
    <property type="match status" value="1"/>
</dbReference>
<dbReference type="EMBL" id="BMJS01000024">
    <property type="protein sequence ID" value="GGG02214.1"/>
    <property type="molecule type" value="Genomic_DNA"/>
</dbReference>
<feature type="binding site" evidence="14">
    <location>
        <begin position="306"/>
        <end position="317"/>
    </location>
    <ligand>
        <name>ATP</name>
        <dbReference type="ChEBI" id="CHEBI:30616"/>
    </ligand>
</feature>
<dbReference type="PANTHER" id="PTHR10099:SF1">
    <property type="entry name" value="PHOSPHORIBOSYLFORMYLGLYCINAMIDINE SYNTHASE"/>
    <property type="match status" value="1"/>
</dbReference>
<evidence type="ECO:0000256" key="1">
    <source>
        <dbReference type="ARBA" id="ARBA00004496"/>
    </source>
</evidence>
<evidence type="ECO:0000256" key="10">
    <source>
        <dbReference type="ARBA" id="ARBA00022842"/>
    </source>
</evidence>
<evidence type="ECO:0000259" key="15">
    <source>
        <dbReference type="Pfam" id="PF02769"/>
    </source>
</evidence>
<evidence type="ECO:0000313" key="20">
    <source>
        <dbReference type="Proteomes" id="UP000636949"/>
    </source>
</evidence>
<dbReference type="SUPFAM" id="SSF52317">
    <property type="entry name" value="Class I glutamine amidotransferase-like"/>
    <property type="match status" value="1"/>
</dbReference>
<dbReference type="FunFam" id="3.40.50.880:FF:000008">
    <property type="entry name" value="Phosphoribosylformylglycinamidine synthase"/>
    <property type="match status" value="1"/>
</dbReference>
<feature type="binding site" evidence="14">
    <location>
        <position position="882"/>
    </location>
    <ligand>
        <name>ATP</name>
        <dbReference type="ChEBI" id="CHEBI:30616"/>
    </ligand>
</feature>
<dbReference type="Pfam" id="PF13507">
    <property type="entry name" value="GATase_5"/>
    <property type="match status" value="1"/>
</dbReference>
<dbReference type="GO" id="GO:0005737">
    <property type="term" value="C:cytoplasm"/>
    <property type="evidence" value="ECO:0007669"/>
    <property type="project" value="UniProtKB-SubCell"/>
</dbReference>
<dbReference type="InterPro" id="IPR010073">
    <property type="entry name" value="PurL_large"/>
</dbReference>
<dbReference type="InterPro" id="IPR041609">
    <property type="entry name" value="PurL_linker"/>
</dbReference>
<feature type="domain" description="PurM-like C-terminal" evidence="15">
    <location>
        <begin position="829"/>
        <end position="951"/>
    </location>
</feature>
<dbReference type="SMART" id="SM01211">
    <property type="entry name" value="GATase_5"/>
    <property type="match status" value="1"/>
</dbReference>
<dbReference type="NCBIfam" id="TIGR01735">
    <property type="entry name" value="FGAM_synt"/>
    <property type="match status" value="1"/>
</dbReference>
<keyword evidence="9 14" id="KW-0067">ATP-binding</keyword>
<dbReference type="Pfam" id="PF18072">
    <property type="entry name" value="FGAR-AT_linker"/>
    <property type="match status" value="1"/>
</dbReference>
<comment type="caution">
    <text evidence="19">The sequence shown here is derived from an EMBL/GenBank/DDBJ whole genome shotgun (WGS) entry which is preliminary data.</text>
</comment>
<dbReference type="Pfam" id="PF22689">
    <property type="entry name" value="FGAR-AT_PurM_N-like"/>
    <property type="match status" value="1"/>
</dbReference>
<reference evidence="19" key="2">
    <citation type="submission" date="2020-09" db="EMBL/GenBank/DDBJ databases">
        <authorList>
            <person name="Sun Q."/>
            <person name="Zhou Y."/>
        </authorList>
    </citation>
    <scope>NUCLEOTIDE SEQUENCE</scope>
    <source>
        <strain evidence="19">CGMCC 1.15758</strain>
    </source>
</reference>
<evidence type="ECO:0000256" key="6">
    <source>
        <dbReference type="ARBA" id="ARBA00022723"/>
    </source>
</evidence>
<dbReference type="GO" id="GO:0004642">
    <property type="term" value="F:phosphoribosylformylglycinamidine synthase activity"/>
    <property type="evidence" value="ECO:0007669"/>
    <property type="project" value="UniProtKB-UniRule"/>
</dbReference>
<evidence type="ECO:0000256" key="14">
    <source>
        <dbReference type="HAMAP-Rule" id="MF_00419"/>
    </source>
</evidence>
<reference evidence="19" key="1">
    <citation type="journal article" date="2014" name="Int. J. Syst. Evol. Microbiol.">
        <title>Complete genome sequence of Corynebacterium casei LMG S-19264T (=DSM 44701T), isolated from a smear-ripened cheese.</title>
        <authorList>
            <consortium name="US DOE Joint Genome Institute (JGI-PGF)"/>
            <person name="Walter F."/>
            <person name="Albersmeier A."/>
            <person name="Kalinowski J."/>
            <person name="Ruckert C."/>
        </authorList>
    </citation>
    <scope>NUCLEOTIDE SEQUENCE</scope>
    <source>
        <strain evidence="19">CGMCC 1.15758</strain>
    </source>
</reference>
<dbReference type="FunFam" id="1.10.8.750:FF:000002">
    <property type="entry name" value="Phosphoribosylformylglycinamidine synthase"/>
    <property type="match status" value="1"/>
</dbReference>
<feature type="binding site" evidence="14">
    <location>
        <position position="713"/>
    </location>
    <ligand>
        <name>Mg(2+)</name>
        <dbReference type="ChEBI" id="CHEBI:18420"/>
    </ligand>
</feature>
<dbReference type="PROSITE" id="PS51273">
    <property type="entry name" value="GATASE_TYPE_1"/>
    <property type="match status" value="1"/>
</dbReference>
<dbReference type="SUPFAM" id="SSF109736">
    <property type="entry name" value="FGAM synthase PurL, linker domain"/>
    <property type="match status" value="1"/>
</dbReference>
<evidence type="ECO:0000256" key="8">
    <source>
        <dbReference type="ARBA" id="ARBA00022755"/>
    </source>
</evidence>
<dbReference type="CDD" id="cd02204">
    <property type="entry name" value="PurL_repeat2"/>
    <property type="match status" value="1"/>
</dbReference>
<dbReference type="InterPro" id="IPR010918">
    <property type="entry name" value="PurM-like_C_dom"/>
</dbReference>
<name>A0A8J3E9L0_9GAMM</name>
<dbReference type="OrthoDB" id="9804441at2"/>
<dbReference type="Gene3D" id="3.90.650.10">
    <property type="entry name" value="PurM-like C-terminal domain"/>
    <property type="match status" value="2"/>
</dbReference>
<feature type="domain" description="Phosphoribosylformylglycinamidine synthase linker" evidence="16">
    <location>
        <begin position="171"/>
        <end position="220"/>
    </location>
</feature>
<comment type="catalytic activity">
    <reaction evidence="12 14">
        <text>N(2)-formyl-N(1)-(5-phospho-beta-D-ribosyl)glycinamide + L-glutamine + ATP + H2O = 2-formamido-N(1)-(5-O-phospho-beta-D-ribosyl)acetamidine + L-glutamate + ADP + phosphate + H(+)</text>
        <dbReference type="Rhea" id="RHEA:17129"/>
        <dbReference type="ChEBI" id="CHEBI:15377"/>
        <dbReference type="ChEBI" id="CHEBI:15378"/>
        <dbReference type="ChEBI" id="CHEBI:29985"/>
        <dbReference type="ChEBI" id="CHEBI:30616"/>
        <dbReference type="ChEBI" id="CHEBI:43474"/>
        <dbReference type="ChEBI" id="CHEBI:58359"/>
        <dbReference type="ChEBI" id="CHEBI:147286"/>
        <dbReference type="ChEBI" id="CHEBI:147287"/>
        <dbReference type="ChEBI" id="CHEBI:456216"/>
        <dbReference type="EC" id="6.3.5.3"/>
    </reaction>
</comment>
<comment type="caution">
    <text evidence="14">Lacks conserved residue(s) required for the propagation of feature annotation.</text>
</comment>
<feature type="binding site" evidence="14">
    <location>
        <position position="673"/>
    </location>
    <ligand>
        <name>ATP</name>
        <dbReference type="ChEBI" id="CHEBI:30616"/>
    </ligand>
</feature>
<dbReference type="PANTHER" id="PTHR10099">
    <property type="entry name" value="PHOSPHORIBOSYLFORMYLGLYCINAMIDINE SYNTHASE"/>
    <property type="match status" value="1"/>
</dbReference>
<evidence type="ECO:0000256" key="2">
    <source>
        <dbReference type="ARBA" id="ARBA00004920"/>
    </source>
</evidence>
<keyword evidence="5 14" id="KW-0436">Ligase</keyword>
<dbReference type="SUPFAM" id="SSF82697">
    <property type="entry name" value="PurS-like"/>
    <property type="match status" value="1"/>
</dbReference>
<dbReference type="InterPro" id="IPR036604">
    <property type="entry name" value="PurS-like_sf"/>
</dbReference>
<keyword evidence="10 14" id="KW-0460">Magnesium</keyword>
<dbReference type="HAMAP" id="MF_00419">
    <property type="entry name" value="PurL_1"/>
    <property type="match status" value="1"/>
</dbReference>
<dbReference type="GO" id="GO:0046872">
    <property type="term" value="F:metal ion binding"/>
    <property type="evidence" value="ECO:0007669"/>
    <property type="project" value="UniProtKB-KW"/>
</dbReference>
<dbReference type="GO" id="GO:0005524">
    <property type="term" value="F:ATP binding"/>
    <property type="evidence" value="ECO:0007669"/>
    <property type="project" value="UniProtKB-UniRule"/>
</dbReference>
<comment type="pathway">
    <text evidence="2 14">Purine metabolism; IMP biosynthesis via de novo pathway; 5-amino-1-(5-phospho-D-ribosyl)imidazole from N(2)-formyl-N(1)-(5-phospho-D-ribosyl)glycinamide: step 1/2.</text>
</comment>
<comment type="function">
    <text evidence="13 14">Phosphoribosylformylglycinamidine synthase involved in the purines biosynthetic pathway. Catalyzes the ATP-dependent conversion of formylglycinamide ribonucleotide (FGAR) and glutamine to yield formylglycinamidine ribonucleotide (FGAM) and glutamate.</text>
</comment>
<feature type="active site" description="Nucleophile" evidence="14">
    <location>
        <position position="1132"/>
    </location>
</feature>
<gene>
    <name evidence="14 19" type="primary">purL</name>
    <name evidence="19" type="ORF">GCM10010995_19560</name>
</gene>
<dbReference type="Proteomes" id="UP000636949">
    <property type="component" value="Unassembled WGS sequence"/>
</dbReference>
<dbReference type="FunFam" id="3.90.650.10:FF:000002">
    <property type="entry name" value="Phosphoribosylformylglycinamidine synthase"/>
    <property type="match status" value="1"/>
</dbReference>
<dbReference type="Pfam" id="PF02769">
    <property type="entry name" value="AIRS_C"/>
    <property type="match status" value="2"/>
</dbReference>
<feature type="binding site" evidence="14">
    <location>
        <position position="674"/>
    </location>
    <ligand>
        <name>Mg(2+)</name>
        <dbReference type="ChEBI" id="CHEBI:18420"/>
    </ligand>
</feature>
<evidence type="ECO:0000256" key="3">
    <source>
        <dbReference type="ARBA" id="ARBA00008608"/>
    </source>
</evidence>
<dbReference type="InterPro" id="IPR036676">
    <property type="entry name" value="PurM-like_C_sf"/>
</dbReference>
<evidence type="ECO:0000256" key="9">
    <source>
        <dbReference type="ARBA" id="ARBA00022840"/>
    </source>
</evidence>
<dbReference type="Gene3D" id="3.30.1330.10">
    <property type="entry name" value="PurM-like, N-terminal domain"/>
    <property type="match status" value="2"/>
</dbReference>